<dbReference type="Pfam" id="PF00534">
    <property type="entry name" value="Glycos_transf_1"/>
    <property type="match status" value="1"/>
</dbReference>
<feature type="domain" description="Glycosyl transferase family 1" evidence="2">
    <location>
        <begin position="66"/>
        <end position="148"/>
    </location>
</feature>
<evidence type="ECO:0000313" key="3">
    <source>
        <dbReference type="EMBL" id="VAW54052.1"/>
    </source>
</evidence>
<dbReference type="GO" id="GO:0016757">
    <property type="term" value="F:glycosyltransferase activity"/>
    <property type="evidence" value="ECO:0007669"/>
    <property type="project" value="InterPro"/>
</dbReference>
<organism evidence="3">
    <name type="scientific">hydrothermal vent metagenome</name>
    <dbReference type="NCBI Taxonomy" id="652676"/>
    <lineage>
        <taxon>unclassified sequences</taxon>
        <taxon>metagenomes</taxon>
        <taxon>ecological metagenomes</taxon>
    </lineage>
</organism>
<accession>A0A3B0WSG7</accession>
<gene>
    <name evidence="3" type="ORF">MNBD_GAMMA06-1745</name>
</gene>
<dbReference type="Gene3D" id="3.40.50.2000">
    <property type="entry name" value="Glycogen Phosphorylase B"/>
    <property type="match status" value="2"/>
</dbReference>
<keyword evidence="1" id="KW-0808">Transferase</keyword>
<name>A0A3B0WSG7_9ZZZZ</name>
<evidence type="ECO:0000259" key="2">
    <source>
        <dbReference type="Pfam" id="PF00534"/>
    </source>
</evidence>
<dbReference type="AlphaFoldDB" id="A0A3B0WSG7"/>
<reference evidence="3" key="1">
    <citation type="submission" date="2018-06" db="EMBL/GenBank/DDBJ databases">
        <authorList>
            <person name="Zhirakovskaya E."/>
        </authorList>
    </citation>
    <scope>NUCLEOTIDE SEQUENCE</scope>
</reference>
<sequence>MAGIKTAIKRADKLVAVSSATADAIETIAKHSLGDRLSVIHEGVSDYFYQESTKGCLSCLDDLPEDGVPFFLWTGSLNPRKNLSNVLDAYECIAGNIPQNLVLAGGLGWDNNKSLERISRSKFNDRIHRPGFVSDDQLRALYSSASAFM</sequence>
<evidence type="ECO:0000256" key="1">
    <source>
        <dbReference type="ARBA" id="ARBA00022679"/>
    </source>
</evidence>
<proteinExistence type="predicted"/>
<dbReference type="InterPro" id="IPR001296">
    <property type="entry name" value="Glyco_trans_1"/>
</dbReference>
<dbReference type="EMBL" id="UOFD01000069">
    <property type="protein sequence ID" value="VAW54052.1"/>
    <property type="molecule type" value="Genomic_DNA"/>
</dbReference>
<dbReference type="SUPFAM" id="SSF53756">
    <property type="entry name" value="UDP-Glycosyltransferase/glycogen phosphorylase"/>
    <property type="match status" value="1"/>
</dbReference>
<protein>
    <recommendedName>
        <fullName evidence="2">Glycosyl transferase family 1 domain-containing protein</fullName>
    </recommendedName>
</protein>
<dbReference type="PANTHER" id="PTHR46401">
    <property type="entry name" value="GLYCOSYLTRANSFERASE WBBK-RELATED"/>
    <property type="match status" value="1"/>
</dbReference>
<dbReference type="PANTHER" id="PTHR46401:SF2">
    <property type="entry name" value="GLYCOSYLTRANSFERASE WBBK-RELATED"/>
    <property type="match status" value="1"/>
</dbReference>